<evidence type="ECO:0000313" key="2">
    <source>
        <dbReference type="Proteomes" id="UP001205105"/>
    </source>
</evidence>
<proteinExistence type="predicted"/>
<name>A0AAD5DNG5_9CHLO</name>
<keyword evidence="2" id="KW-1185">Reference proteome</keyword>
<dbReference type="EMBL" id="JADXDR010000097">
    <property type="protein sequence ID" value="KAI7839588.1"/>
    <property type="molecule type" value="Genomic_DNA"/>
</dbReference>
<protein>
    <submittedName>
        <fullName evidence="1">Uncharacterized protein</fullName>
    </submittedName>
</protein>
<comment type="caution">
    <text evidence="1">The sequence shown here is derived from an EMBL/GenBank/DDBJ whole genome shotgun (WGS) entry which is preliminary data.</text>
</comment>
<gene>
    <name evidence="1" type="ORF">COHA_006655</name>
</gene>
<accession>A0AAD5DNG5</accession>
<dbReference type="AlphaFoldDB" id="A0AAD5DNG5"/>
<reference evidence="1" key="1">
    <citation type="submission" date="2020-11" db="EMBL/GenBank/DDBJ databases">
        <title>Chlorella ohadii genome sequencing and assembly.</title>
        <authorList>
            <person name="Murik O."/>
            <person name="Treves H."/>
            <person name="Kedem I."/>
            <person name="Shotland Y."/>
            <person name="Kaplan A."/>
        </authorList>
    </citation>
    <scope>NUCLEOTIDE SEQUENCE</scope>
    <source>
        <strain evidence="1">1</strain>
    </source>
</reference>
<evidence type="ECO:0000313" key="1">
    <source>
        <dbReference type="EMBL" id="KAI7839588.1"/>
    </source>
</evidence>
<organism evidence="1 2">
    <name type="scientific">Chlorella ohadii</name>
    <dbReference type="NCBI Taxonomy" id="2649997"/>
    <lineage>
        <taxon>Eukaryota</taxon>
        <taxon>Viridiplantae</taxon>
        <taxon>Chlorophyta</taxon>
        <taxon>core chlorophytes</taxon>
        <taxon>Trebouxiophyceae</taxon>
        <taxon>Chlorellales</taxon>
        <taxon>Chlorellaceae</taxon>
        <taxon>Chlorella clade</taxon>
        <taxon>Chlorella</taxon>
    </lineage>
</organism>
<dbReference type="Proteomes" id="UP001205105">
    <property type="component" value="Unassembled WGS sequence"/>
</dbReference>
<sequence>MLTTLSLQPGLAGLGRAALCSAPLLLQRVAAASTAAAMHEGAVAAQQHHRPAHKQKSKDAFSITPFLAKPGQGRRASVDATEWSDRLRRLDFGLPRGPRYARNVAAASPCKPIASAHPGFRHSHHELNKGIASHLASPHFQATY</sequence>